<accession>A0AAD8E281</accession>
<feature type="non-terminal residue" evidence="1">
    <location>
        <position position="80"/>
    </location>
</feature>
<name>A0AAD8E281_DIPPU</name>
<comment type="caution">
    <text evidence="1">The sequence shown here is derived from an EMBL/GenBank/DDBJ whole genome shotgun (WGS) entry which is preliminary data.</text>
</comment>
<dbReference type="Proteomes" id="UP001233999">
    <property type="component" value="Unassembled WGS sequence"/>
</dbReference>
<dbReference type="EMBL" id="JASPKZ010010272">
    <property type="protein sequence ID" value="KAJ9574675.1"/>
    <property type="molecule type" value="Genomic_DNA"/>
</dbReference>
<reference evidence="1" key="2">
    <citation type="submission" date="2023-05" db="EMBL/GenBank/DDBJ databases">
        <authorList>
            <person name="Fouks B."/>
        </authorList>
    </citation>
    <scope>NUCLEOTIDE SEQUENCE</scope>
    <source>
        <strain evidence="1">Stay&amp;Tobe</strain>
        <tissue evidence="1">Testes</tissue>
    </source>
</reference>
<feature type="non-terminal residue" evidence="1">
    <location>
        <position position="1"/>
    </location>
</feature>
<keyword evidence="2" id="KW-1185">Reference proteome</keyword>
<protein>
    <submittedName>
        <fullName evidence="1">Uncharacterized protein</fullName>
    </submittedName>
</protein>
<evidence type="ECO:0000313" key="1">
    <source>
        <dbReference type="EMBL" id="KAJ9574675.1"/>
    </source>
</evidence>
<sequence>QRVFSVDQCNIQVFRLCVSDWYFYEYRHLNGLRSKTHICLVKSVSSVDSNQDRCGNVDLLPVTTILVSPNVRILYQCFVC</sequence>
<proteinExistence type="predicted"/>
<dbReference type="AlphaFoldDB" id="A0AAD8E281"/>
<organism evidence="1 2">
    <name type="scientific">Diploptera punctata</name>
    <name type="common">Pacific beetle cockroach</name>
    <dbReference type="NCBI Taxonomy" id="6984"/>
    <lineage>
        <taxon>Eukaryota</taxon>
        <taxon>Metazoa</taxon>
        <taxon>Ecdysozoa</taxon>
        <taxon>Arthropoda</taxon>
        <taxon>Hexapoda</taxon>
        <taxon>Insecta</taxon>
        <taxon>Pterygota</taxon>
        <taxon>Neoptera</taxon>
        <taxon>Polyneoptera</taxon>
        <taxon>Dictyoptera</taxon>
        <taxon>Blattodea</taxon>
        <taxon>Blaberoidea</taxon>
        <taxon>Blaberidae</taxon>
        <taxon>Diplopterinae</taxon>
        <taxon>Diploptera</taxon>
    </lineage>
</organism>
<evidence type="ECO:0000313" key="2">
    <source>
        <dbReference type="Proteomes" id="UP001233999"/>
    </source>
</evidence>
<reference evidence="1" key="1">
    <citation type="journal article" date="2023" name="IScience">
        <title>Live-bearing cockroach genome reveals convergent evolutionary mechanisms linked to viviparity in insects and beyond.</title>
        <authorList>
            <person name="Fouks B."/>
            <person name="Harrison M.C."/>
            <person name="Mikhailova A.A."/>
            <person name="Marchal E."/>
            <person name="English S."/>
            <person name="Carruthers M."/>
            <person name="Jennings E.C."/>
            <person name="Chiamaka E.L."/>
            <person name="Frigard R.A."/>
            <person name="Pippel M."/>
            <person name="Attardo G.M."/>
            <person name="Benoit J.B."/>
            <person name="Bornberg-Bauer E."/>
            <person name="Tobe S.S."/>
        </authorList>
    </citation>
    <scope>NUCLEOTIDE SEQUENCE</scope>
    <source>
        <strain evidence="1">Stay&amp;Tobe</strain>
    </source>
</reference>
<gene>
    <name evidence="1" type="ORF">L9F63_008207</name>
</gene>